<feature type="domain" description="Glycosyltransferase 2-like" evidence="8">
    <location>
        <begin position="12"/>
        <end position="166"/>
    </location>
</feature>
<dbReference type="EMBL" id="DXEV01000084">
    <property type="protein sequence ID" value="HIX56669.1"/>
    <property type="molecule type" value="Genomic_DNA"/>
</dbReference>
<reference evidence="9" key="2">
    <citation type="submission" date="2021-04" db="EMBL/GenBank/DDBJ databases">
        <authorList>
            <person name="Gilroy R."/>
        </authorList>
    </citation>
    <scope>NUCLEOTIDE SEQUENCE</scope>
    <source>
        <strain evidence="9">USASDec5-558</strain>
    </source>
</reference>
<name>A0A9D1WCG5_9GAMM</name>
<gene>
    <name evidence="9" type="ORF">H9850_04260</name>
</gene>
<evidence type="ECO:0000313" key="9">
    <source>
        <dbReference type="EMBL" id="HIX56669.1"/>
    </source>
</evidence>
<dbReference type="GO" id="GO:0005886">
    <property type="term" value="C:plasma membrane"/>
    <property type="evidence" value="ECO:0007669"/>
    <property type="project" value="TreeGrafter"/>
</dbReference>
<dbReference type="PANTHER" id="PTHR48090:SF3">
    <property type="entry name" value="UNDECAPRENYL-PHOSPHATE 4-DEOXY-4-FORMAMIDO-L-ARABINOSE TRANSFERASE"/>
    <property type="match status" value="1"/>
</dbReference>
<keyword evidence="1" id="KW-1003">Cell membrane</keyword>
<protein>
    <submittedName>
        <fullName evidence="9">Glycosyltransferase</fullName>
        <ecNumber evidence="9">2.4.-.-</ecNumber>
    </submittedName>
</protein>
<dbReference type="GO" id="GO:0009103">
    <property type="term" value="P:lipopolysaccharide biosynthetic process"/>
    <property type="evidence" value="ECO:0007669"/>
    <property type="project" value="UniProtKB-KW"/>
</dbReference>
<keyword evidence="2 9" id="KW-0328">Glycosyltransferase</keyword>
<evidence type="ECO:0000259" key="8">
    <source>
        <dbReference type="Pfam" id="PF00535"/>
    </source>
</evidence>
<dbReference type="SUPFAM" id="SSF53448">
    <property type="entry name" value="Nucleotide-diphospho-sugar transferases"/>
    <property type="match status" value="1"/>
</dbReference>
<dbReference type="Gene3D" id="3.90.550.10">
    <property type="entry name" value="Spore Coat Polysaccharide Biosynthesis Protein SpsA, Chain A"/>
    <property type="match status" value="1"/>
</dbReference>
<comment type="caution">
    <text evidence="9">The sequence shown here is derived from an EMBL/GenBank/DDBJ whole genome shotgun (WGS) entry which is preliminary data.</text>
</comment>
<evidence type="ECO:0000256" key="6">
    <source>
        <dbReference type="ARBA" id="ARBA00022989"/>
    </source>
</evidence>
<keyword evidence="4" id="KW-0812">Transmembrane</keyword>
<dbReference type="InterPro" id="IPR001173">
    <property type="entry name" value="Glyco_trans_2-like"/>
</dbReference>
<reference evidence="9" key="1">
    <citation type="journal article" date="2021" name="PeerJ">
        <title>Extensive microbial diversity within the chicken gut microbiome revealed by metagenomics and culture.</title>
        <authorList>
            <person name="Gilroy R."/>
            <person name="Ravi A."/>
            <person name="Getino M."/>
            <person name="Pursley I."/>
            <person name="Horton D.L."/>
            <person name="Alikhan N.F."/>
            <person name="Baker D."/>
            <person name="Gharbi K."/>
            <person name="Hall N."/>
            <person name="Watson M."/>
            <person name="Adriaenssens E.M."/>
            <person name="Foster-Nyarko E."/>
            <person name="Jarju S."/>
            <person name="Secka A."/>
            <person name="Antonio M."/>
            <person name="Oren A."/>
            <person name="Chaudhuri R.R."/>
            <person name="La Ragione R."/>
            <person name="Hildebrand F."/>
            <person name="Pallen M.J."/>
        </authorList>
    </citation>
    <scope>NUCLEOTIDE SEQUENCE</scope>
    <source>
        <strain evidence="9">USASDec5-558</strain>
    </source>
</reference>
<keyword evidence="6" id="KW-1133">Transmembrane helix</keyword>
<dbReference type="Pfam" id="PF00535">
    <property type="entry name" value="Glycos_transf_2"/>
    <property type="match status" value="1"/>
</dbReference>
<keyword evidence="7" id="KW-0472">Membrane</keyword>
<evidence type="ECO:0000313" key="10">
    <source>
        <dbReference type="Proteomes" id="UP000886829"/>
    </source>
</evidence>
<evidence type="ECO:0000256" key="5">
    <source>
        <dbReference type="ARBA" id="ARBA00022985"/>
    </source>
</evidence>
<dbReference type="GO" id="GO:0099621">
    <property type="term" value="F:undecaprenyl-phosphate 4-deoxy-4-formamido-L-arabinose transferase activity"/>
    <property type="evidence" value="ECO:0007669"/>
    <property type="project" value="TreeGrafter"/>
</dbReference>
<evidence type="ECO:0000256" key="4">
    <source>
        <dbReference type="ARBA" id="ARBA00022692"/>
    </source>
</evidence>
<accession>A0A9D1WCG5</accession>
<keyword evidence="3 9" id="KW-0808">Transferase</keyword>
<dbReference type="Proteomes" id="UP000886829">
    <property type="component" value="Unassembled WGS sequence"/>
</dbReference>
<dbReference type="EC" id="2.4.-.-" evidence="9"/>
<dbReference type="InterPro" id="IPR050256">
    <property type="entry name" value="Glycosyltransferase_2"/>
</dbReference>
<dbReference type="AlphaFoldDB" id="A0A9D1WCG5"/>
<dbReference type="PANTHER" id="PTHR48090">
    <property type="entry name" value="UNDECAPRENYL-PHOSPHATE 4-DEOXY-4-FORMAMIDO-L-ARABINOSE TRANSFERASE-RELATED"/>
    <property type="match status" value="1"/>
</dbReference>
<evidence type="ECO:0000256" key="1">
    <source>
        <dbReference type="ARBA" id="ARBA00022475"/>
    </source>
</evidence>
<evidence type="ECO:0000256" key="7">
    <source>
        <dbReference type="ARBA" id="ARBA00023136"/>
    </source>
</evidence>
<evidence type="ECO:0000256" key="2">
    <source>
        <dbReference type="ARBA" id="ARBA00022676"/>
    </source>
</evidence>
<sequence>MSLNLHEAYDLTVVVPVFNEEESLPSLFQSLQQYQQHSAMRVCFLCVNDGSSDRSLEILKQQVANHEHFFYISLQHRTGLTGALKAGFHTATTEWVGYIDADLQTFPEDFDLLWQKKDEGDLICGIRAKRHDSWSKKIQSKLANKIRNAVTHDGFSDTNCPLKIMKTSLAQQWPLFSGMHRFLPALTLLFGKKVVAMPVRHQERKHGSSKFNFFNRAFSGACDLLVFVWMRRRYRAPVIKDNNLEIANEHRID</sequence>
<keyword evidence="5" id="KW-0448">Lipopolysaccharide biosynthesis</keyword>
<organism evidence="9 10">
    <name type="scientific">Candidatus Anaerobiospirillum pullistercoris</name>
    <dbReference type="NCBI Taxonomy" id="2838452"/>
    <lineage>
        <taxon>Bacteria</taxon>
        <taxon>Pseudomonadati</taxon>
        <taxon>Pseudomonadota</taxon>
        <taxon>Gammaproteobacteria</taxon>
        <taxon>Aeromonadales</taxon>
        <taxon>Succinivibrionaceae</taxon>
        <taxon>Anaerobiospirillum</taxon>
    </lineage>
</organism>
<evidence type="ECO:0000256" key="3">
    <source>
        <dbReference type="ARBA" id="ARBA00022679"/>
    </source>
</evidence>
<proteinExistence type="predicted"/>
<dbReference type="InterPro" id="IPR029044">
    <property type="entry name" value="Nucleotide-diphossugar_trans"/>
</dbReference>